<organism evidence="2 3">
    <name type="scientific">Brassica napus</name>
    <name type="common">Rape</name>
    <dbReference type="NCBI Taxonomy" id="3708"/>
    <lineage>
        <taxon>Eukaryota</taxon>
        <taxon>Viridiplantae</taxon>
        <taxon>Streptophyta</taxon>
        <taxon>Embryophyta</taxon>
        <taxon>Tracheophyta</taxon>
        <taxon>Spermatophyta</taxon>
        <taxon>Magnoliopsida</taxon>
        <taxon>eudicotyledons</taxon>
        <taxon>Gunneridae</taxon>
        <taxon>Pentapetalae</taxon>
        <taxon>rosids</taxon>
        <taxon>malvids</taxon>
        <taxon>Brassicales</taxon>
        <taxon>Brassicaceae</taxon>
        <taxon>Brassiceae</taxon>
        <taxon>Brassica</taxon>
    </lineage>
</organism>
<protein>
    <submittedName>
        <fullName evidence="2">BnaC04g42600D protein</fullName>
    </submittedName>
</protein>
<gene>
    <name evidence="2" type="primary">BnaC04g42600D</name>
    <name evidence="2" type="ORF">GSBRNA2T00085657001</name>
</gene>
<keyword evidence="1" id="KW-0472">Membrane</keyword>
<sequence>MSWTLLVFSGLKLLTYLIILLLCSLLGILTRWLHCKGCWSPTVYAKLQEQGVWHWLVHQEWTLSIFVDTLFP</sequence>
<feature type="transmembrane region" description="Helical" evidence="1">
    <location>
        <begin position="6"/>
        <end position="29"/>
    </location>
</feature>
<name>A0A078FST1_BRANA</name>
<dbReference type="AlphaFoldDB" id="A0A078FST1"/>
<evidence type="ECO:0000256" key="1">
    <source>
        <dbReference type="SAM" id="Phobius"/>
    </source>
</evidence>
<keyword evidence="3" id="KW-1185">Reference proteome</keyword>
<dbReference type="Gramene" id="CDY15363">
    <property type="protein sequence ID" value="CDY15363"/>
    <property type="gene ID" value="GSBRNA2T00085657001"/>
</dbReference>
<keyword evidence="1" id="KW-0812">Transmembrane</keyword>
<evidence type="ECO:0000313" key="3">
    <source>
        <dbReference type="Proteomes" id="UP000028999"/>
    </source>
</evidence>
<proteinExistence type="predicted"/>
<reference evidence="2 3" key="1">
    <citation type="journal article" date="2014" name="Science">
        <title>Plant genetics. Early allopolyploid evolution in the post-Neolithic Brassica napus oilseed genome.</title>
        <authorList>
            <person name="Chalhoub B."/>
            <person name="Denoeud F."/>
            <person name="Liu S."/>
            <person name="Parkin I.A."/>
            <person name="Tang H."/>
            <person name="Wang X."/>
            <person name="Chiquet J."/>
            <person name="Belcram H."/>
            <person name="Tong C."/>
            <person name="Samans B."/>
            <person name="Correa M."/>
            <person name="Da Silva C."/>
            <person name="Just J."/>
            <person name="Falentin C."/>
            <person name="Koh C.S."/>
            <person name="Le Clainche I."/>
            <person name="Bernard M."/>
            <person name="Bento P."/>
            <person name="Noel B."/>
            <person name="Labadie K."/>
            <person name="Alberti A."/>
            <person name="Charles M."/>
            <person name="Arnaud D."/>
            <person name="Guo H."/>
            <person name="Daviaud C."/>
            <person name="Alamery S."/>
            <person name="Jabbari K."/>
            <person name="Zhao M."/>
            <person name="Edger P.P."/>
            <person name="Chelaifa H."/>
            <person name="Tack D."/>
            <person name="Lassalle G."/>
            <person name="Mestiri I."/>
            <person name="Schnel N."/>
            <person name="Le Paslier M.C."/>
            <person name="Fan G."/>
            <person name="Renault V."/>
            <person name="Bayer P.E."/>
            <person name="Golicz A.A."/>
            <person name="Manoli S."/>
            <person name="Lee T.H."/>
            <person name="Thi V.H."/>
            <person name="Chalabi S."/>
            <person name="Hu Q."/>
            <person name="Fan C."/>
            <person name="Tollenaere R."/>
            <person name="Lu Y."/>
            <person name="Battail C."/>
            <person name="Shen J."/>
            <person name="Sidebottom C.H."/>
            <person name="Wang X."/>
            <person name="Canaguier A."/>
            <person name="Chauveau A."/>
            <person name="Berard A."/>
            <person name="Deniot G."/>
            <person name="Guan M."/>
            <person name="Liu Z."/>
            <person name="Sun F."/>
            <person name="Lim Y.P."/>
            <person name="Lyons E."/>
            <person name="Town C.D."/>
            <person name="Bancroft I."/>
            <person name="Wang X."/>
            <person name="Meng J."/>
            <person name="Ma J."/>
            <person name="Pires J.C."/>
            <person name="King G.J."/>
            <person name="Brunel D."/>
            <person name="Delourme R."/>
            <person name="Renard M."/>
            <person name="Aury J.M."/>
            <person name="Adams K.L."/>
            <person name="Batley J."/>
            <person name="Snowdon R.J."/>
            <person name="Tost J."/>
            <person name="Edwards D."/>
            <person name="Zhou Y."/>
            <person name="Hua W."/>
            <person name="Sharpe A.G."/>
            <person name="Paterson A.H."/>
            <person name="Guan C."/>
            <person name="Wincker P."/>
        </authorList>
    </citation>
    <scope>NUCLEOTIDE SEQUENCE [LARGE SCALE GENOMIC DNA]</scope>
    <source>
        <strain evidence="3">cv. Darmor-bzh</strain>
    </source>
</reference>
<dbReference type="PaxDb" id="3708-A0A078FST1"/>
<keyword evidence="1" id="KW-1133">Transmembrane helix</keyword>
<evidence type="ECO:0000313" key="2">
    <source>
        <dbReference type="EMBL" id="CDY15363.1"/>
    </source>
</evidence>
<dbReference type="Proteomes" id="UP000028999">
    <property type="component" value="Unassembled WGS sequence"/>
</dbReference>
<accession>A0A078FST1</accession>
<dbReference type="EMBL" id="LK032054">
    <property type="protein sequence ID" value="CDY15363.1"/>
    <property type="molecule type" value="Genomic_DNA"/>
</dbReference>